<keyword evidence="1" id="KW-0255">Endonuclease</keyword>
<dbReference type="EMBL" id="AY461517">
    <property type="protein sequence ID" value="AAS19439.1"/>
    <property type="molecule type" value="Genomic_DNA"/>
</dbReference>
<gene>
    <name evidence="1" type="primary">SnaBIR</name>
</gene>
<protein>
    <submittedName>
        <fullName evidence="1">R.SnaBI endonuclease</fullName>
    </submittedName>
</protein>
<keyword evidence="1" id="KW-0540">Nuclease</keyword>
<accession>Q6SA25</accession>
<reference evidence="1" key="1">
    <citation type="submission" date="2003-11" db="EMBL/GenBank/DDBJ databases">
        <title>Sequence of the SnaBI restriction-modification system.</title>
        <authorList>
            <person name="Lunnen K.D."/>
            <person name="Wilson G.G."/>
        </authorList>
    </citation>
    <scope>NUCLEOTIDE SEQUENCE</scope>
</reference>
<keyword evidence="1" id="KW-0378">Hydrolase</keyword>
<proteinExistence type="predicted"/>
<evidence type="ECO:0000313" key="1">
    <source>
        <dbReference type="EMBL" id="AAS19439.1"/>
    </source>
</evidence>
<sequence>MLNYKINPGLHINCGFIVTGEAVRNAIMQTNAILGDLPANLYKSIDYKTTSAMIGSVFCDRLADVVGAIVNPIEKGHPDLVPPAAINCTEEELRNYPQGLEIKCTIGSIETGADLRAGQTRIESLTGITWQAHHREVAELLGLVWDFFEDGRAFNYPAISGAFYSDDLCEDDWGQISGTNGRNTKVSAMVASGKAKMGRGWVAVVEKDEYLTAYSRILRFRFP</sequence>
<organism evidence="1">
    <name type="scientific">Sphaerotilus natans</name>
    <dbReference type="NCBI Taxonomy" id="34103"/>
    <lineage>
        <taxon>Bacteria</taxon>
        <taxon>Pseudomonadati</taxon>
        <taxon>Pseudomonadota</taxon>
        <taxon>Betaproteobacteria</taxon>
        <taxon>Burkholderiales</taxon>
        <taxon>Sphaerotilaceae</taxon>
        <taxon>Sphaerotilus</taxon>
    </lineage>
</organism>
<name>Q6SA25_9BURK</name>
<dbReference type="BRENDA" id="3.1.21.4">
    <property type="organism ID" value="5781"/>
</dbReference>
<dbReference type="GO" id="GO:0004519">
    <property type="term" value="F:endonuclease activity"/>
    <property type="evidence" value="ECO:0007669"/>
    <property type="project" value="UniProtKB-KW"/>
</dbReference>
<dbReference type="REBASE" id="1707">
    <property type="entry name" value="SnaBI"/>
</dbReference>
<dbReference type="AlphaFoldDB" id="Q6SA25"/>